<keyword evidence="4" id="KW-1185">Reference proteome</keyword>
<organism evidence="2">
    <name type="scientific">Puccinia triticina (isolate 1-1 / race 1 (BBBD))</name>
    <name type="common">Brown leaf rust fungus</name>
    <dbReference type="NCBI Taxonomy" id="630390"/>
    <lineage>
        <taxon>Eukaryota</taxon>
        <taxon>Fungi</taxon>
        <taxon>Dikarya</taxon>
        <taxon>Basidiomycota</taxon>
        <taxon>Pucciniomycotina</taxon>
        <taxon>Pucciniomycetes</taxon>
        <taxon>Pucciniales</taxon>
        <taxon>Pucciniaceae</taxon>
        <taxon>Puccinia</taxon>
    </lineage>
</organism>
<evidence type="ECO:0000256" key="1">
    <source>
        <dbReference type="SAM" id="MobiDB-lite"/>
    </source>
</evidence>
<dbReference type="VEuPathDB" id="FungiDB:PTTG_26270"/>
<reference evidence="2" key="1">
    <citation type="submission" date="2009-11" db="EMBL/GenBank/DDBJ databases">
        <authorList>
            <consortium name="The Broad Institute Genome Sequencing Platform"/>
            <person name="Ward D."/>
            <person name="Feldgarden M."/>
            <person name="Earl A."/>
            <person name="Young S.K."/>
            <person name="Zeng Q."/>
            <person name="Koehrsen M."/>
            <person name="Alvarado L."/>
            <person name="Berlin A."/>
            <person name="Bochicchio J."/>
            <person name="Borenstein D."/>
            <person name="Chapman S.B."/>
            <person name="Chen Z."/>
            <person name="Engels R."/>
            <person name="Freedman E."/>
            <person name="Gellesch M."/>
            <person name="Goldberg J."/>
            <person name="Griggs A."/>
            <person name="Gujja S."/>
            <person name="Heilman E."/>
            <person name="Heiman D."/>
            <person name="Hepburn T."/>
            <person name="Howarth C."/>
            <person name="Jen D."/>
            <person name="Larson L."/>
            <person name="Lewis B."/>
            <person name="Mehta T."/>
            <person name="Park D."/>
            <person name="Pearson M."/>
            <person name="Roberts A."/>
            <person name="Saif S."/>
            <person name="Shea T."/>
            <person name="Shenoy N."/>
            <person name="Sisk P."/>
            <person name="Stolte C."/>
            <person name="Sykes S."/>
            <person name="Thomson T."/>
            <person name="Walk T."/>
            <person name="White J."/>
            <person name="Yandava C."/>
            <person name="Izard J."/>
            <person name="Baranova O.V."/>
            <person name="Blanton J.M."/>
            <person name="Tanner A.C."/>
            <person name="Dewhirst F.E."/>
            <person name="Haas B."/>
            <person name="Nusbaum C."/>
            <person name="Birren B."/>
        </authorList>
    </citation>
    <scope>NUCLEOTIDE SEQUENCE [LARGE SCALE GENOMIC DNA]</scope>
    <source>
        <strain evidence="2">1-1 BBBD Race 1</strain>
    </source>
</reference>
<name>A0A180GVN0_PUCT1</name>
<evidence type="ECO:0000313" key="2">
    <source>
        <dbReference type="EMBL" id="OAV96855.1"/>
    </source>
</evidence>
<dbReference type="EMBL" id="ADAS02000017">
    <property type="protein sequence ID" value="OAV96855.1"/>
    <property type="molecule type" value="Genomic_DNA"/>
</dbReference>
<evidence type="ECO:0000313" key="3">
    <source>
        <dbReference type="EnsemblFungi" id="PTTG_26270-t43_1-p1"/>
    </source>
</evidence>
<feature type="region of interest" description="Disordered" evidence="1">
    <location>
        <begin position="1"/>
        <end position="20"/>
    </location>
</feature>
<gene>
    <name evidence="2" type="ORF">PTTG_26270</name>
</gene>
<accession>A0A180GVN0</accession>
<reference evidence="3" key="4">
    <citation type="submission" date="2025-05" db="UniProtKB">
        <authorList>
            <consortium name="EnsemblFungi"/>
        </authorList>
    </citation>
    <scope>IDENTIFICATION</scope>
    <source>
        <strain evidence="3">isolate 1-1 / race 1 (BBBD)</strain>
    </source>
</reference>
<dbReference type="EnsemblFungi" id="PTTG_26270-t43_1">
    <property type="protein sequence ID" value="PTTG_26270-t43_1-p1"/>
    <property type="gene ID" value="PTTG_26270"/>
</dbReference>
<dbReference type="AlphaFoldDB" id="A0A180GVN0"/>
<sequence length="81" mass="8791">MLFYGPTGRPDRSELRTAPVTAPEVPRVCPVGAGPHLSLTKIGGRSHTELANQTTFFLRRKHILSGSSPGHTKIQGKQTQD</sequence>
<proteinExistence type="predicted"/>
<protein>
    <submittedName>
        <fullName evidence="2 3">Uncharacterized protein</fullName>
    </submittedName>
</protein>
<evidence type="ECO:0000313" key="4">
    <source>
        <dbReference type="Proteomes" id="UP000005240"/>
    </source>
</evidence>
<reference evidence="2" key="2">
    <citation type="submission" date="2016-05" db="EMBL/GenBank/DDBJ databases">
        <title>Comparative analysis highlights variable genome content of wheat rusts and divergence of the mating loci.</title>
        <authorList>
            <person name="Cuomo C.A."/>
            <person name="Bakkeren G."/>
            <person name="Szabo L."/>
            <person name="Khalil H."/>
            <person name="Joly D."/>
            <person name="Goldberg J."/>
            <person name="Young S."/>
            <person name="Zeng Q."/>
            <person name="Fellers J."/>
        </authorList>
    </citation>
    <scope>NUCLEOTIDE SEQUENCE [LARGE SCALE GENOMIC DNA]</scope>
    <source>
        <strain evidence="2">1-1 BBBD Race 1</strain>
    </source>
</reference>
<dbReference type="Proteomes" id="UP000005240">
    <property type="component" value="Unassembled WGS sequence"/>
</dbReference>
<reference evidence="3 4" key="3">
    <citation type="journal article" date="2017" name="G3 (Bethesda)">
        <title>Comparative analysis highlights variable genome content of wheat rusts and divergence of the mating loci.</title>
        <authorList>
            <person name="Cuomo C.A."/>
            <person name="Bakkeren G."/>
            <person name="Khalil H.B."/>
            <person name="Panwar V."/>
            <person name="Joly D."/>
            <person name="Linning R."/>
            <person name="Sakthikumar S."/>
            <person name="Song X."/>
            <person name="Adiconis X."/>
            <person name="Fan L."/>
            <person name="Goldberg J.M."/>
            <person name="Levin J.Z."/>
            <person name="Young S."/>
            <person name="Zeng Q."/>
            <person name="Anikster Y."/>
            <person name="Bruce M."/>
            <person name="Wang M."/>
            <person name="Yin C."/>
            <person name="McCallum B."/>
            <person name="Szabo L.J."/>
            <person name="Hulbert S."/>
            <person name="Chen X."/>
            <person name="Fellers J.P."/>
        </authorList>
    </citation>
    <scope>NUCLEOTIDE SEQUENCE</scope>
    <source>
        <strain evidence="4">Isolate 1-1 / race 1 (BBBD)</strain>
        <strain evidence="3">isolate 1-1 / race 1 (BBBD)</strain>
    </source>
</reference>